<dbReference type="PANTHER" id="PTHR21600:SF44">
    <property type="entry name" value="RIBOSOMAL LARGE SUBUNIT PSEUDOURIDINE SYNTHASE D"/>
    <property type="match status" value="1"/>
</dbReference>
<comment type="similarity">
    <text evidence="1">Belongs to the pseudouridine synthase RluA family.</text>
</comment>
<proteinExistence type="inferred from homology"/>
<dbReference type="GO" id="GO:0009982">
    <property type="term" value="F:pseudouridine synthase activity"/>
    <property type="evidence" value="ECO:0007669"/>
    <property type="project" value="InterPro"/>
</dbReference>
<evidence type="ECO:0000256" key="1">
    <source>
        <dbReference type="ARBA" id="ARBA00010876"/>
    </source>
</evidence>
<evidence type="ECO:0000259" key="3">
    <source>
        <dbReference type="Pfam" id="PF00849"/>
    </source>
</evidence>
<dbReference type="Gene3D" id="3.30.2350.10">
    <property type="entry name" value="Pseudouridine synthase"/>
    <property type="match status" value="1"/>
</dbReference>
<dbReference type="Gene3D" id="3.10.290.10">
    <property type="entry name" value="RNA-binding S4 domain"/>
    <property type="match status" value="1"/>
</dbReference>
<dbReference type="InterPro" id="IPR006145">
    <property type="entry name" value="PsdUridine_synth_RsuA/RluA"/>
</dbReference>
<feature type="domain" description="Pseudouridine synthase RsuA/RluA-like" evidence="3">
    <location>
        <begin position="72"/>
        <end position="226"/>
    </location>
</feature>
<dbReference type="InterPro" id="IPR002942">
    <property type="entry name" value="S4_RNA-bd"/>
</dbReference>
<dbReference type="InterPro" id="IPR036986">
    <property type="entry name" value="S4_RNA-bd_sf"/>
</dbReference>
<sequence length="290" mass="31084">VVSLLTGISRSRASAAIEEGLILIDDEPVLIRSRRVQAGEELTVPDLPESEALRLQPDPEVEVSVVHEDAEVIVVDKAAGIIVHPGAGHDEGTLVHGILARYPEVASVGPALRPGIVHRLDRGTSGLLMVARTATAHAALARQLSDRRVDRRYLALVHGCVEADEGRIEAPIGRSPRGRTRMAVVVGGREARTAYTVRGRWERPGTTLLECRLETGRTHQIRVHLTAIGHPLVGDAAYDSSRDHHGLGRPFLHAAHLGFVHPSSGAEMAFDSSLPADLSTVLAGLVHPLV</sequence>
<dbReference type="SUPFAM" id="SSF55120">
    <property type="entry name" value="Pseudouridine synthase"/>
    <property type="match status" value="1"/>
</dbReference>
<dbReference type="Pfam" id="PF01479">
    <property type="entry name" value="S4"/>
    <property type="match status" value="1"/>
</dbReference>
<dbReference type="NCBIfam" id="TIGR00005">
    <property type="entry name" value="rluA_subfam"/>
    <property type="match status" value="1"/>
</dbReference>
<dbReference type="InterPro" id="IPR006224">
    <property type="entry name" value="PsdUridine_synth_RluA-like_CS"/>
</dbReference>
<dbReference type="InterPro" id="IPR006225">
    <property type="entry name" value="PsdUridine_synth_RluC/D"/>
</dbReference>
<feature type="non-terminal residue" evidence="5">
    <location>
        <position position="1"/>
    </location>
</feature>
<accession>A0A381US70</accession>
<dbReference type="GO" id="GO:0000455">
    <property type="term" value="P:enzyme-directed rRNA pseudouridine synthesis"/>
    <property type="evidence" value="ECO:0007669"/>
    <property type="project" value="TreeGrafter"/>
</dbReference>
<name>A0A381US70_9ZZZZ</name>
<dbReference type="PROSITE" id="PS01129">
    <property type="entry name" value="PSI_RLU"/>
    <property type="match status" value="1"/>
</dbReference>
<dbReference type="PANTHER" id="PTHR21600">
    <property type="entry name" value="MITOCHONDRIAL RNA PSEUDOURIDINE SYNTHASE"/>
    <property type="match status" value="1"/>
</dbReference>
<feature type="domain" description="RNA-binding S4" evidence="4">
    <location>
        <begin position="4"/>
        <end position="41"/>
    </location>
</feature>
<dbReference type="AlphaFoldDB" id="A0A381US70"/>
<evidence type="ECO:0000256" key="2">
    <source>
        <dbReference type="ARBA" id="ARBA00023235"/>
    </source>
</evidence>
<dbReference type="CDD" id="cd02869">
    <property type="entry name" value="PseudoU_synth_RluA_like"/>
    <property type="match status" value="1"/>
</dbReference>
<reference evidence="5" key="1">
    <citation type="submission" date="2018-05" db="EMBL/GenBank/DDBJ databases">
        <authorList>
            <person name="Lanie J.A."/>
            <person name="Ng W.-L."/>
            <person name="Kazmierczak K.M."/>
            <person name="Andrzejewski T.M."/>
            <person name="Davidsen T.M."/>
            <person name="Wayne K.J."/>
            <person name="Tettelin H."/>
            <person name="Glass J.I."/>
            <person name="Rusch D."/>
            <person name="Podicherti R."/>
            <person name="Tsui H.-C.T."/>
            <person name="Winkler M.E."/>
        </authorList>
    </citation>
    <scope>NUCLEOTIDE SEQUENCE</scope>
</reference>
<evidence type="ECO:0000259" key="4">
    <source>
        <dbReference type="Pfam" id="PF01479"/>
    </source>
</evidence>
<organism evidence="5">
    <name type="scientific">marine metagenome</name>
    <dbReference type="NCBI Taxonomy" id="408172"/>
    <lineage>
        <taxon>unclassified sequences</taxon>
        <taxon>metagenomes</taxon>
        <taxon>ecological metagenomes</taxon>
    </lineage>
</organism>
<gene>
    <name evidence="5" type="ORF">METZ01_LOCUS83853</name>
</gene>
<protein>
    <submittedName>
        <fullName evidence="5">Uncharacterized protein</fullName>
    </submittedName>
</protein>
<evidence type="ECO:0000313" key="5">
    <source>
        <dbReference type="EMBL" id="SVA30999.1"/>
    </source>
</evidence>
<dbReference type="GO" id="GO:0003723">
    <property type="term" value="F:RNA binding"/>
    <property type="evidence" value="ECO:0007669"/>
    <property type="project" value="InterPro"/>
</dbReference>
<dbReference type="EMBL" id="UINC01007026">
    <property type="protein sequence ID" value="SVA30999.1"/>
    <property type="molecule type" value="Genomic_DNA"/>
</dbReference>
<dbReference type="InterPro" id="IPR050188">
    <property type="entry name" value="RluA_PseudoU_synthase"/>
</dbReference>
<dbReference type="SUPFAM" id="SSF55174">
    <property type="entry name" value="Alpha-L RNA-binding motif"/>
    <property type="match status" value="1"/>
</dbReference>
<dbReference type="InterPro" id="IPR020103">
    <property type="entry name" value="PsdUridine_synth_cat_dom_sf"/>
</dbReference>
<dbReference type="Pfam" id="PF00849">
    <property type="entry name" value="PseudoU_synth_2"/>
    <property type="match status" value="1"/>
</dbReference>
<keyword evidence="2" id="KW-0413">Isomerase</keyword>
<dbReference type="PROSITE" id="PS50889">
    <property type="entry name" value="S4"/>
    <property type="match status" value="1"/>
</dbReference>